<dbReference type="EMBL" id="CP027062">
    <property type="protein sequence ID" value="AVI51621.1"/>
    <property type="molecule type" value="Genomic_DNA"/>
</dbReference>
<proteinExistence type="predicted"/>
<reference evidence="2 3" key="1">
    <citation type="submission" date="2018-02" db="EMBL/GenBank/DDBJ databases">
        <title>Genomic analysis of the strain RR4-38 isolated from a seawater recirculating aquaculture system.</title>
        <authorList>
            <person name="Kim Y.-S."/>
            <person name="Jang Y.H."/>
            <person name="Kim K.-H."/>
        </authorList>
    </citation>
    <scope>NUCLEOTIDE SEQUENCE [LARGE SCALE GENOMIC DNA]</scope>
    <source>
        <strain evidence="2 3">RR4-38</strain>
    </source>
</reference>
<evidence type="ECO:0000313" key="3">
    <source>
        <dbReference type="Proteomes" id="UP000238442"/>
    </source>
</evidence>
<protein>
    <submittedName>
        <fullName evidence="2">Restriction endonuclease subunit R</fullName>
    </submittedName>
</protein>
<dbReference type="GO" id="GO:0004519">
    <property type="term" value="F:endonuclease activity"/>
    <property type="evidence" value="ECO:0007669"/>
    <property type="project" value="UniProtKB-KW"/>
</dbReference>
<keyword evidence="2" id="KW-0255">Endonuclease</keyword>
<keyword evidence="3" id="KW-1185">Reference proteome</keyword>
<feature type="domain" description="Type I restriction enzyme R protein N-terminal" evidence="1">
    <location>
        <begin position="35"/>
        <end position="144"/>
    </location>
</feature>
<dbReference type="Pfam" id="PF13588">
    <property type="entry name" value="HSDR_N_2"/>
    <property type="match status" value="1"/>
</dbReference>
<evidence type="ECO:0000259" key="1">
    <source>
        <dbReference type="Pfam" id="PF13588"/>
    </source>
</evidence>
<dbReference type="InterPro" id="IPR029464">
    <property type="entry name" value="HSDR_N"/>
</dbReference>
<sequence>MQQLNFPDYKFRFKNRENKPLIFDVIRKKFVVLNPEEWVRQHTVHYLHNELGYPLSHINVEKQITVHKTTKRYDIVVFKPDGSIHIIIECKAPNVDITQETFNQIARYNFVLDANYLMVSNGLKHFYCKMDYDEDRYLFLRSLPPNDKK</sequence>
<dbReference type="AlphaFoldDB" id="A0A2S0HY64"/>
<dbReference type="RefSeq" id="WP_105216861.1">
    <property type="nucleotide sequence ID" value="NZ_CP027062.1"/>
</dbReference>
<name>A0A2S0HY64_9FLAO</name>
<organism evidence="2 3">
    <name type="scientific">Pukyongia salina</name>
    <dbReference type="NCBI Taxonomy" id="2094025"/>
    <lineage>
        <taxon>Bacteria</taxon>
        <taxon>Pseudomonadati</taxon>
        <taxon>Bacteroidota</taxon>
        <taxon>Flavobacteriia</taxon>
        <taxon>Flavobacteriales</taxon>
        <taxon>Flavobacteriaceae</taxon>
        <taxon>Pukyongia</taxon>
    </lineage>
</organism>
<gene>
    <name evidence="2" type="ORF">C5O00_10790</name>
</gene>
<keyword evidence="2" id="KW-0378">Hydrolase</keyword>
<evidence type="ECO:0000313" key="2">
    <source>
        <dbReference type="EMBL" id="AVI51621.1"/>
    </source>
</evidence>
<dbReference type="OrthoDB" id="9790377at2"/>
<dbReference type="KEGG" id="aue:C5O00_10790"/>
<dbReference type="Proteomes" id="UP000238442">
    <property type="component" value="Chromosome"/>
</dbReference>
<accession>A0A2S0HY64</accession>
<keyword evidence="2" id="KW-0540">Nuclease</keyword>